<evidence type="ECO:0000256" key="1">
    <source>
        <dbReference type="SAM" id="SignalP"/>
    </source>
</evidence>
<comment type="caution">
    <text evidence="3">The sequence shown here is derived from an EMBL/GenBank/DDBJ whole genome shotgun (WGS) entry which is preliminary data.</text>
</comment>
<proteinExistence type="predicted"/>
<dbReference type="InterPro" id="IPR011635">
    <property type="entry name" value="CARDB"/>
</dbReference>
<dbReference type="Proteomes" id="UP000757461">
    <property type="component" value="Unassembled WGS sequence"/>
</dbReference>
<dbReference type="SUPFAM" id="SSF49265">
    <property type="entry name" value="Fibronectin type III"/>
    <property type="match status" value="2"/>
</dbReference>
<dbReference type="Gene3D" id="2.60.40.10">
    <property type="entry name" value="Immunoglobulins"/>
    <property type="match status" value="1"/>
</dbReference>
<feature type="domain" description="Fibronectin type-III" evidence="2">
    <location>
        <begin position="437"/>
        <end position="521"/>
    </location>
</feature>
<sequence length="1480" mass="161228">MSKRFTKLIALFTATMAVFSASAQVLPVNKTPRYPSRNLPRQKTEKPTTNLLKTFPTLLAKTLPRGGKTPFFAASIPLQTATPKNLVSVNPSLTMWGNLLTDDLLGMYAFHPTANINFESLSSFYNGYFNAGSGLVDGILHGMFLDTSYASLGVIKLKYYAYDTKTWQLIDQPVEVNDLSLTATETAVDPVTGEIFGEFYAPDLNGHEWGVIDYTTLKRTTIAPAQHVYVALGIANDGFAYGVTKEGDFYQIDRTTGAETLKGSTGVVVSDNNGQYFTQSGEFDPRTNEFFWASTDRDGKFQLYTINLENGKVTPVGGYSTEASLMALTFPKTPTAPAAPAAASGLKADFKDGKLQGTFQFTAPDKTFDGSSLTGNVSYTLYANEKEITKGSIGAGKQATLDITVGEGLNNFVVLLANEAGTGPRSKITTYVGYDTPEAVRNVSFNLDETGNVSLKWDKPLQGTHKGYLGTLTYDVIRNVNGQSKTVAEGLSTTTFNEVIHKDSLSAYSYSVQAINRDKRSVKVTTNGEVFGNALNVPFFDDLSTANSADLYTVIDNNKDQSTWKWSAAKGGQYQYNFSKENTADDWLMTPPIQMKQGKTYKVSFKAAAGLKDFDERMEVLWGKGKTIDAMKGVLLPATDIKGADLKTYSGTLKPTADGDYCIGFHALSAPDRYMIVLDSISVEGAAEAKAPAAATQLTATPDATAALKATISFHAPTKAIDGSALTNITKMVVLNGKRTVKTIENPAPGTVLTVTDDAATSGENTYDIIAYNSFDFGEKASVTVYVGQDVPVMGKVKAKDQTTSVQLRWDVPAGVHNGVILPEQITYRIHNITEEGRVDQEIGSVKGKTEFTITGLNTNKGEQRYQRWAIIAENPSGLSNWVAGTVLVGTPYSIPYHNSFKNGTIENLFIGLERSDKNASWTVTNDVSSDNDFGSLLFRPSVPGVSTILCGKMNLQGATSPKLIFDYRGDGTPKEKVEIRFEKKDGEVTEPLWTNTVPSTNGTWKTQVVDIPTELIGEDYVLMRIIGKADVITDDPVFIDNINIADPLERDASIDLSVPEKVKKGQTAHITVKVTNLGMEKMEHAKVTLTANDKVIMGLELSKTLSLLQDETFKVDYKTTSLEASDNLNIKATVDYENDYDPENNTAEESMKLEKADVLTPQNLRVVDNTAATMKLSWDAPSSSTTDVNDDFEQYEAWGTSFGAWTTVDNDHGFAGNLVDGVQYNHQGEAFAFINWEPADIFEGADSNVLPHSGEKAAAAIYQVDNMGNDYIDADNWLISPQLSGKAQTIHFWVNNLPAQDGNYGTESFDVLTSMTNNEIAAFKKVGDTHVQGSGKWTEVAVTVPEGTKFFAIHHITKKDNVFVFMVDDATFESGTGPILYNIYRDGTYVGKTYTTLSNEIANDGQNHQYSVTAVYADGSESEPVMLTVTTGIQNVDGTSPVTYDVYTLDGKQVLKAARSLQKLAKGIYVINGKKTIIK</sequence>
<dbReference type="InterPro" id="IPR036116">
    <property type="entry name" value="FN3_sf"/>
</dbReference>
<dbReference type="InterPro" id="IPR003961">
    <property type="entry name" value="FN3_dom"/>
</dbReference>
<dbReference type="Pfam" id="PF07675">
    <property type="entry name" value="Cleaved_Adhesin"/>
    <property type="match status" value="1"/>
</dbReference>
<dbReference type="NCBIfam" id="NF038128">
    <property type="entry name" value="choice_anch_J"/>
    <property type="match status" value="2"/>
</dbReference>
<organism evidence="3 4">
    <name type="scientific">Prevotella histicola</name>
    <dbReference type="NCBI Taxonomy" id="470565"/>
    <lineage>
        <taxon>Bacteria</taxon>
        <taxon>Pseudomonadati</taxon>
        <taxon>Bacteroidota</taxon>
        <taxon>Bacteroidia</taxon>
        <taxon>Bacteroidales</taxon>
        <taxon>Prevotellaceae</taxon>
        <taxon>Prevotella</taxon>
    </lineage>
</organism>
<protein>
    <submittedName>
        <fullName evidence="3">Adhesin</fullName>
    </submittedName>
</protein>
<name>A0A930N5X9_9BACT</name>
<evidence type="ECO:0000313" key="4">
    <source>
        <dbReference type="Proteomes" id="UP000757461"/>
    </source>
</evidence>
<accession>A0A930N5X9</accession>
<keyword evidence="1" id="KW-0732">Signal</keyword>
<dbReference type="InterPro" id="IPR013783">
    <property type="entry name" value="Ig-like_fold"/>
</dbReference>
<reference evidence="3" key="1">
    <citation type="submission" date="2020-04" db="EMBL/GenBank/DDBJ databases">
        <title>Deep metagenomics examines the oral microbiome during advanced dental caries in children, revealing novel taxa and co-occurrences with host molecules.</title>
        <authorList>
            <person name="Baker J.L."/>
            <person name="Morton J.T."/>
            <person name="Dinis M."/>
            <person name="Alvarez R."/>
            <person name="Tran N.C."/>
            <person name="Knight R."/>
            <person name="Edlund A."/>
        </authorList>
    </citation>
    <scope>NUCLEOTIDE SEQUENCE</scope>
    <source>
        <strain evidence="3">JCVI_25_bin.9</strain>
    </source>
</reference>
<feature type="domain" description="Fibronectin type-III" evidence="2">
    <location>
        <begin position="1159"/>
        <end position="1238"/>
    </location>
</feature>
<dbReference type="Pfam" id="PF07705">
    <property type="entry name" value="CARDB"/>
    <property type="match status" value="1"/>
</dbReference>
<dbReference type="EMBL" id="JABZSQ010000078">
    <property type="protein sequence ID" value="MBF1414977.1"/>
    <property type="molecule type" value="Genomic_DNA"/>
</dbReference>
<evidence type="ECO:0000313" key="3">
    <source>
        <dbReference type="EMBL" id="MBF1414977.1"/>
    </source>
</evidence>
<feature type="signal peptide" evidence="1">
    <location>
        <begin position="1"/>
        <end position="23"/>
    </location>
</feature>
<dbReference type="InterPro" id="IPR011628">
    <property type="entry name" value="Cleaved_adhesin"/>
</dbReference>
<evidence type="ECO:0000259" key="2">
    <source>
        <dbReference type="SMART" id="SM00060"/>
    </source>
</evidence>
<gene>
    <name evidence="3" type="ORF">HXN33_05275</name>
</gene>
<dbReference type="SMART" id="SM00060">
    <property type="entry name" value="FN3"/>
    <property type="match status" value="3"/>
</dbReference>
<dbReference type="Gene3D" id="2.60.120.200">
    <property type="match status" value="2"/>
</dbReference>
<dbReference type="SUPFAM" id="SSF82171">
    <property type="entry name" value="DPP6 N-terminal domain-like"/>
    <property type="match status" value="1"/>
</dbReference>
<feature type="chain" id="PRO_5037756370" evidence="1">
    <location>
        <begin position="24"/>
        <end position="1480"/>
    </location>
</feature>
<feature type="domain" description="Fibronectin type-III" evidence="2">
    <location>
        <begin position="790"/>
        <end position="877"/>
    </location>
</feature>